<organism evidence="1 2">
    <name type="scientific">Romanomermis culicivorax</name>
    <name type="common">Nematode worm</name>
    <dbReference type="NCBI Taxonomy" id="13658"/>
    <lineage>
        <taxon>Eukaryota</taxon>
        <taxon>Metazoa</taxon>
        <taxon>Ecdysozoa</taxon>
        <taxon>Nematoda</taxon>
        <taxon>Enoplea</taxon>
        <taxon>Dorylaimia</taxon>
        <taxon>Mermithida</taxon>
        <taxon>Mermithoidea</taxon>
        <taxon>Mermithidae</taxon>
        <taxon>Romanomermis</taxon>
    </lineage>
</organism>
<keyword evidence="1" id="KW-1185">Reference proteome</keyword>
<evidence type="ECO:0000313" key="1">
    <source>
        <dbReference type="Proteomes" id="UP000887565"/>
    </source>
</evidence>
<name>A0A915IEX8_ROMCU</name>
<dbReference type="WBParaSite" id="nRc.2.0.1.t12746-RA">
    <property type="protein sequence ID" value="nRc.2.0.1.t12746-RA"/>
    <property type="gene ID" value="nRc.2.0.1.g12746"/>
</dbReference>
<accession>A0A915IEX8</accession>
<evidence type="ECO:0000313" key="2">
    <source>
        <dbReference type="WBParaSite" id="nRc.2.0.1.t12746-RA"/>
    </source>
</evidence>
<protein>
    <submittedName>
        <fullName evidence="2">Uncharacterized protein</fullName>
    </submittedName>
</protein>
<proteinExistence type="predicted"/>
<reference evidence="2" key="1">
    <citation type="submission" date="2022-11" db="UniProtKB">
        <authorList>
            <consortium name="WormBaseParasite"/>
        </authorList>
    </citation>
    <scope>IDENTIFICATION</scope>
</reference>
<sequence>MDHPLTRINFFVSGSKKDTQKANLAENPTIADVLVTGSVIRGAIRVLVLVQNGTDAKVELHNVHMTMIAMQILPVRQHTLPAEASNDPCQITPYQGQCQLAHELDDLLRHPVVLAFDDHE</sequence>
<dbReference type="AlphaFoldDB" id="A0A915IEX8"/>
<dbReference type="Proteomes" id="UP000887565">
    <property type="component" value="Unplaced"/>
</dbReference>